<feature type="transmembrane region" description="Helical" evidence="20">
    <location>
        <begin position="216"/>
        <end position="238"/>
    </location>
</feature>
<dbReference type="GO" id="GO:0005778">
    <property type="term" value="C:peroxisomal membrane"/>
    <property type="evidence" value="ECO:0007669"/>
    <property type="project" value="UniProtKB-SubCell"/>
</dbReference>
<keyword evidence="14 20" id="KW-0472">Membrane</keyword>
<evidence type="ECO:0000256" key="5">
    <source>
        <dbReference type="ARBA" id="ARBA00022448"/>
    </source>
</evidence>
<evidence type="ECO:0000256" key="3">
    <source>
        <dbReference type="ARBA" id="ARBA00004651"/>
    </source>
</evidence>
<dbReference type="PANTHER" id="PTHR43107">
    <property type="entry name" value="LONG-CHAIN FATTY ACID TRANSPORT PROTEIN"/>
    <property type="match status" value="1"/>
</dbReference>
<evidence type="ECO:0000256" key="11">
    <source>
        <dbReference type="ARBA" id="ARBA00022840"/>
    </source>
</evidence>
<name>A0A1U7LWD9_NEOID</name>
<dbReference type="AlphaFoldDB" id="A0A1U7LWD9"/>
<dbReference type="STRING" id="1198029.A0A1U7LWD9"/>
<evidence type="ECO:0000256" key="13">
    <source>
        <dbReference type="ARBA" id="ARBA00023055"/>
    </source>
</evidence>
<dbReference type="OrthoDB" id="10253869at2759"/>
<feature type="transmembrane region" description="Helical" evidence="20">
    <location>
        <begin position="74"/>
        <end position="91"/>
    </location>
</feature>
<dbReference type="InterPro" id="IPR020845">
    <property type="entry name" value="AMP-binding_CS"/>
</dbReference>
<evidence type="ECO:0000313" key="23">
    <source>
        <dbReference type="Proteomes" id="UP000186594"/>
    </source>
</evidence>
<dbReference type="GO" id="GO:0004467">
    <property type="term" value="F:long-chain fatty acid-CoA ligase activity"/>
    <property type="evidence" value="ECO:0007669"/>
    <property type="project" value="TreeGrafter"/>
</dbReference>
<dbReference type="Pfam" id="PF00501">
    <property type="entry name" value="AMP-binding"/>
    <property type="match status" value="1"/>
</dbReference>
<dbReference type="Proteomes" id="UP000186594">
    <property type="component" value="Unassembled WGS sequence"/>
</dbReference>
<protein>
    <recommendedName>
        <fullName evidence="18">Very long-chain fatty acid transport protein</fullName>
    </recommendedName>
    <alternativeName>
        <fullName evidence="19">Very-long-chain acyl-CoA synthetase</fullName>
    </alternativeName>
</protein>
<dbReference type="InterPro" id="IPR042099">
    <property type="entry name" value="ANL_N_sf"/>
</dbReference>
<dbReference type="InterPro" id="IPR000873">
    <property type="entry name" value="AMP-dep_synth/lig_dom"/>
</dbReference>
<dbReference type="EMBL" id="LXFE01000126">
    <property type="protein sequence ID" value="OLL26996.1"/>
    <property type="molecule type" value="Genomic_DNA"/>
</dbReference>
<evidence type="ECO:0000256" key="20">
    <source>
        <dbReference type="SAM" id="Phobius"/>
    </source>
</evidence>
<dbReference type="FunFam" id="3.40.50.12780:FF:000019">
    <property type="entry name" value="Long-chain fatty acid transporter"/>
    <property type="match status" value="1"/>
</dbReference>
<keyword evidence="9 20" id="KW-0812">Transmembrane</keyword>
<comment type="similarity">
    <text evidence="4">Belongs to the ATP-dependent AMP-binding enzyme family.</text>
</comment>
<evidence type="ECO:0000256" key="9">
    <source>
        <dbReference type="ARBA" id="ARBA00022692"/>
    </source>
</evidence>
<keyword evidence="13" id="KW-0445">Lipid transport</keyword>
<evidence type="ECO:0000256" key="17">
    <source>
        <dbReference type="ARBA" id="ARBA00060276"/>
    </source>
</evidence>
<feature type="domain" description="AMP-dependent synthetase/ligase" evidence="21">
    <location>
        <begin position="19"/>
        <end position="384"/>
    </location>
</feature>
<evidence type="ECO:0000256" key="1">
    <source>
        <dbReference type="ARBA" id="ARBA00004502"/>
    </source>
</evidence>
<dbReference type="PROSITE" id="PS00455">
    <property type="entry name" value="AMP_BINDING"/>
    <property type="match status" value="1"/>
</dbReference>
<evidence type="ECO:0000256" key="14">
    <source>
        <dbReference type="ARBA" id="ARBA00023136"/>
    </source>
</evidence>
<keyword evidence="7" id="KW-0436">Ligase</keyword>
<evidence type="ECO:0000256" key="6">
    <source>
        <dbReference type="ARBA" id="ARBA00022475"/>
    </source>
</evidence>
<keyword evidence="8" id="KW-0551">Lipid droplet</keyword>
<comment type="subcellular location">
    <subcellularLocation>
        <location evidence="3">Cell membrane</location>
        <topology evidence="3">Multi-pass membrane protein</topology>
    </subcellularLocation>
    <subcellularLocation>
        <location evidence="1">Lipid droplet</location>
    </subcellularLocation>
    <subcellularLocation>
        <location evidence="2">Peroxisome membrane</location>
        <topology evidence="2">Multi-pass membrane protein</topology>
    </subcellularLocation>
</comment>
<dbReference type="GO" id="GO:0005524">
    <property type="term" value="F:ATP binding"/>
    <property type="evidence" value="ECO:0007669"/>
    <property type="project" value="UniProtKB-KW"/>
</dbReference>
<keyword evidence="5" id="KW-0813">Transport</keyword>
<evidence type="ECO:0000256" key="10">
    <source>
        <dbReference type="ARBA" id="ARBA00022741"/>
    </source>
</evidence>
<evidence type="ECO:0000256" key="8">
    <source>
        <dbReference type="ARBA" id="ARBA00022677"/>
    </source>
</evidence>
<gene>
    <name evidence="22" type="ORF">NEOLI_000011</name>
</gene>
<comment type="caution">
    <text evidence="22">The sequence shown here is derived from an EMBL/GenBank/DDBJ whole genome shotgun (WGS) entry which is preliminary data.</text>
</comment>
<evidence type="ECO:0000259" key="21">
    <source>
        <dbReference type="Pfam" id="PF00501"/>
    </source>
</evidence>
<evidence type="ECO:0000256" key="16">
    <source>
        <dbReference type="ARBA" id="ARBA00051585"/>
    </source>
</evidence>
<evidence type="ECO:0000256" key="15">
    <source>
        <dbReference type="ARBA" id="ARBA00023140"/>
    </source>
</evidence>
<accession>A0A1U7LWD9</accession>
<proteinExistence type="inferred from homology"/>
<reference evidence="22 23" key="1">
    <citation type="submission" date="2016-04" db="EMBL/GenBank/DDBJ databases">
        <title>Evolutionary innovation and constraint leading to complex multicellularity in the Ascomycota.</title>
        <authorList>
            <person name="Cisse O."/>
            <person name="Nguyen A."/>
            <person name="Hewitt D.A."/>
            <person name="Jedd G."/>
            <person name="Stajich J.E."/>
        </authorList>
    </citation>
    <scope>NUCLEOTIDE SEQUENCE [LARGE SCALE GENOMIC DNA]</scope>
    <source>
        <strain evidence="22 23">DAH-3</strain>
    </source>
</reference>
<dbReference type="GO" id="GO:0005811">
    <property type="term" value="C:lipid droplet"/>
    <property type="evidence" value="ECO:0007669"/>
    <property type="project" value="UniProtKB-SubCell"/>
</dbReference>
<dbReference type="PANTHER" id="PTHR43107:SF15">
    <property type="entry name" value="FATTY ACID TRANSPORT PROTEIN 3, ISOFORM A"/>
    <property type="match status" value="1"/>
</dbReference>
<comment type="function">
    <text evidence="17">Acyl-CoA synthetase required for both the import of long chain fatty acids (LCFAs) (C14-C18) and the activation very long chain fatty acids (VLCFAs) (C20-C26) by esterification of the fatty acids into metabolically active CoA-thioesters for subsequent degradation or incorporation into phospholipids. The transport and fatty acyl-CoA synthetase activities are genetically separable and are thus independent activities. Esterifies VLCFAs in the peroxisome matrix. The VLCFAs are actively transported into peroxisomes by a PXA1-PXA2 heterodimeric transporter in the peroxisomal membrane.</text>
</comment>
<sequence length="559" mass="62603">MISSRRCAEKDEANIMFQFDEQVQKQPDTVFLVYRGREWTRKQTAETVLKVGNHLFCRTNGSDIVAIDFTNKPTMVFALMGVIAIGAWPAFLNYNLTGKSLVHCVKISNAKIILVDEEVASAINSVRSEITTDIYIYNTSRLNDQIIGGCSTLQPDTILRRGVEPSDTMLLIYTSGTTGLPKAAIMPYSTILTASKVISLWTDLKPPDRVYTCMPLYHASGLIMGLFSSLVAGTAFVLGHRFSTSSFWEEIRSSNATIVQYVGETCRYLLAAPQSHLDKCHNIRAGALGNGLRPDVWEKFRQRFGIQSILEFYATTEGIGGYFNYNTGPRGVGAVAHFGKLASILGKSRRAIVRLDFQTGQLVRGLDGFCVKVGTNETGELLVRVVVRAYYFKNKEASEKKIARDVFVKGDIYIRSGDALRVDEDGFYYFDDRIGDTFRWKGENVSTAQVSALLGTFPGILEANVYGISLPNHDEDIDLSLLSDYVKNHLPLFAIPVFLRFVKEMRITGNNKQLKESLRQEGADPAHTGGDRMSWFYNSQYVEFNSSDWQRLKNDKARL</sequence>
<organism evidence="22 23">
    <name type="scientific">Neolecta irregularis (strain DAH-3)</name>
    <dbReference type="NCBI Taxonomy" id="1198029"/>
    <lineage>
        <taxon>Eukaryota</taxon>
        <taxon>Fungi</taxon>
        <taxon>Dikarya</taxon>
        <taxon>Ascomycota</taxon>
        <taxon>Taphrinomycotina</taxon>
        <taxon>Neolectales</taxon>
        <taxon>Neolectaceae</taxon>
        <taxon>Neolecta</taxon>
    </lineage>
</organism>
<keyword evidence="23" id="KW-1185">Reference proteome</keyword>
<keyword evidence="15" id="KW-0576">Peroxisome</keyword>
<comment type="catalytic activity">
    <reaction evidence="16">
        <text>a very long-chain fatty acid + ATP + CoA = a very long-chain fatty acyl-CoA + AMP + diphosphate</text>
        <dbReference type="Rhea" id="RHEA:54536"/>
        <dbReference type="ChEBI" id="CHEBI:30616"/>
        <dbReference type="ChEBI" id="CHEBI:33019"/>
        <dbReference type="ChEBI" id="CHEBI:57287"/>
        <dbReference type="ChEBI" id="CHEBI:58950"/>
        <dbReference type="ChEBI" id="CHEBI:138261"/>
        <dbReference type="ChEBI" id="CHEBI:456215"/>
    </reaction>
</comment>
<keyword evidence="10" id="KW-0547">Nucleotide-binding</keyword>
<dbReference type="GO" id="GO:0005324">
    <property type="term" value="F:long-chain fatty acid transmembrane transporter activity"/>
    <property type="evidence" value="ECO:0007669"/>
    <property type="project" value="TreeGrafter"/>
</dbReference>
<evidence type="ECO:0000256" key="2">
    <source>
        <dbReference type="ARBA" id="ARBA00004585"/>
    </source>
</evidence>
<dbReference type="OMA" id="VWRQFLD"/>
<dbReference type="SUPFAM" id="SSF56801">
    <property type="entry name" value="Acetyl-CoA synthetase-like"/>
    <property type="match status" value="1"/>
</dbReference>
<evidence type="ECO:0000256" key="19">
    <source>
        <dbReference type="ARBA" id="ARBA00078285"/>
    </source>
</evidence>
<evidence type="ECO:0000256" key="4">
    <source>
        <dbReference type="ARBA" id="ARBA00006432"/>
    </source>
</evidence>
<keyword evidence="11" id="KW-0067">ATP-binding</keyword>
<dbReference type="Gene3D" id="3.40.50.12780">
    <property type="entry name" value="N-terminal domain of ligase-like"/>
    <property type="match status" value="1"/>
</dbReference>
<evidence type="ECO:0000256" key="7">
    <source>
        <dbReference type="ARBA" id="ARBA00022598"/>
    </source>
</evidence>
<dbReference type="GO" id="GO:0044539">
    <property type="term" value="P:long-chain fatty acid import into cell"/>
    <property type="evidence" value="ECO:0007669"/>
    <property type="project" value="TreeGrafter"/>
</dbReference>
<keyword evidence="6" id="KW-1003">Cell membrane</keyword>
<evidence type="ECO:0000313" key="22">
    <source>
        <dbReference type="EMBL" id="OLL26996.1"/>
    </source>
</evidence>
<keyword evidence="12 20" id="KW-1133">Transmembrane helix</keyword>
<dbReference type="GO" id="GO:0009898">
    <property type="term" value="C:cytoplasmic side of plasma membrane"/>
    <property type="evidence" value="ECO:0007669"/>
    <property type="project" value="TreeGrafter"/>
</dbReference>
<evidence type="ECO:0000256" key="18">
    <source>
        <dbReference type="ARBA" id="ARBA00068795"/>
    </source>
</evidence>
<evidence type="ECO:0000256" key="12">
    <source>
        <dbReference type="ARBA" id="ARBA00022989"/>
    </source>
</evidence>